<proteinExistence type="predicted"/>
<comment type="caution">
    <text evidence="1">The sequence shown here is derived from an EMBL/GenBank/DDBJ whole genome shotgun (WGS) entry which is preliminary data.</text>
</comment>
<organism evidence="1 2">
    <name type="scientific">Cytobacillus spartinae</name>
    <dbReference type="NCBI Taxonomy" id="3299023"/>
    <lineage>
        <taxon>Bacteria</taxon>
        <taxon>Bacillati</taxon>
        <taxon>Bacillota</taxon>
        <taxon>Bacilli</taxon>
        <taxon>Bacillales</taxon>
        <taxon>Bacillaceae</taxon>
        <taxon>Cytobacillus</taxon>
    </lineage>
</organism>
<accession>A0ABW6KCT9</accession>
<reference evidence="1 2" key="1">
    <citation type="submission" date="2024-08" db="EMBL/GenBank/DDBJ databases">
        <title>Two novel Cytobacillus novel species.</title>
        <authorList>
            <person name="Liu G."/>
        </authorList>
    </citation>
    <scope>NUCLEOTIDE SEQUENCE [LARGE SCALE GENOMIC DNA]</scope>
    <source>
        <strain evidence="1 2">FJAT-54145</strain>
    </source>
</reference>
<dbReference type="Proteomes" id="UP001601059">
    <property type="component" value="Unassembled WGS sequence"/>
</dbReference>
<evidence type="ECO:0000313" key="2">
    <source>
        <dbReference type="Proteomes" id="UP001601059"/>
    </source>
</evidence>
<sequence length="94" mass="10940">MTFPCTECGACCSSIEGIDFLEEYNENGICKMLVNNRCSIYENRPLLCRINQAYEEIFSSFMSKEEFFEQNAKACNELQERLGIDLKYRVVLNQ</sequence>
<evidence type="ECO:0000313" key="1">
    <source>
        <dbReference type="EMBL" id="MFE8700713.1"/>
    </source>
</evidence>
<gene>
    <name evidence="1" type="ORF">ACFYKX_08815</name>
</gene>
<dbReference type="Pfam" id="PF03692">
    <property type="entry name" value="CxxCxxCC"/>
    <property type="match status" value="1"/>
</dbReference>
<protein>
    <submittedName>
        <fullName evidence="1">YkgJ family cysteine cluster protein</fullName>
    </submittedName>
</protein>
<dbReference type="InterPro" id="IPR005358">
    <property type="entry name" value="Puta_zinc/iron-chelating_dom"/>
</dbReference>
<dbReference type="EMBL" id="JBIACK010000003">
    <property type="protein sequence ID" value="MFE8700713.1"/>
    <property type="molecule type" value="Genomic_DNA"/>
</dbReference>
<name>A0ABW6KCT9_9BACI</name>
<keyword evidence="2" id="KW-1185">Reference proteome</keyword>
<dbReference type="RefSeq" id="WP_389360163.1">
    <property type="nucleotide sequence ID" value="NZ_JBIACK010000003.1"/>
</dbReference>